<keyword evidence="1" id="KW-0472">Membrane</keyword>
<comment type="caution">
    <text evidence="2">The sequence shown here is derived from an EMBL/GenBank/DDBJ whole genome shotgun (WGS) entry which is preliminary data.</text>
</comment>
<dbReference type="EMBL" id="BAAARV010000023">
    <property type="protein sequence ID" value="GAA2343695.1"/>
    <property type="molecule type" value="Genomic_DNA"/>
</dbReference>
<proteinExistence type="predicted"/>
<evidence type="ECO:0000256" key="1">
    <source>
        <dbReference type="SAM" id="Phobius"/>
    </source>
</evidence>
<feature type="transmembrane region" description="Helical" evidence="1">
    <location>
        <begin position="184"/>
        <end position="203"/>
    </location>
</feature>
<reference evidence="2 3" key="1">
    <citation type="journal article" date="2019" name="Int. J. Syst. Evol. Microbiol.">
        <title>The Global Catalogue of Microorganisms (GCM) 10K type strain sequencing project: providing services to taxonomists for standard genome sequencing and annotation.</title>
        <authorList>
            <consortium name="The Broad Institute Genomics Platform"/>
            <consortium name="The Broad Institute Genome Sequencing Center for Infectious Disease"/>
            <person name="Wu L."/>
            <person name="Ma J."/>
        </authorList>
    </citation>
    <scope>NUCLEOTIDE SEQUENCE [LARGE SCALE GENOMIC DNA]</scope>
    <source>
        <strain evidence="2 3">JCM 3272</strain>
    </source>
</reference>
<gene>
    <name evidence="2" type="ORF">GCM10010170_028800</name>
</gene>
<name>A0ABN3G3W9_9ACTN</name>
<feature type="transmembrane region" description="Helical" evidence="1">
    <location>
        <begin position="94"/>
        <end position="111"/>
    </location>
</feature>
<keyword evidence="1" id="KW-0812">Transmembrane</keyword>
<feature type="transmembrane region" description="Helical" evidence="1">
    <location>
        <begin position="150"/>
        <end position="172"/>
    </location>
</feature>
<dbReference type="RefSeq" id="WP_344612851.1">
    <property type="nucleotide sequence ID" value="NZ_BAAARV010000023.1"/>
</dbReference>
<feature type="transmembrane region" description="Helical" evidence="1">
    <location>
        <begin position="215"/>
        <end position="235"/>
    </location>
</feature>
<feature type="transmembrane region" description="Helical" evidence="1">
    <location>
        <begin position="264"/>
        <end position="286"/>
    </location>
</feature>
<organism evidence="2 3">
    <name type="scientific">Dactylosporangium salmoneum</name>
    <dbReference type="NCBI Taxonomy" id="53361"/>
    <lineage>
        <taxon>Bacteria</taxon>
        <taxon>Bacillati</taxon>
        <taxon>Actinomycetota</taxon>
        <taxon>Actinomycetes</taxon>
        <taxon>Micromonosporales</taxon>
        <taxon>Micromonosporaceae</taxon>
        <taxon>Dactylosporangium</taxon>
    </lineage>
</organism>
<protein>
    <recommendedName>
        <fullName evidence="4">Integral membrane protein</fullName>
    </recommendedName>
</protein>
<sequence>MPFFIVFLVMPIAVAIALYRRNPRRFLDGPTEDAPLRLLRWAVGLLSQQRAEWGQAMLGELGHLDGRWRRMRFAFGCAGAALILPPWGRAAAGLWAMVGITAASIALYAGLAVDYRLGAGDWIALGVAGIICVGYLLGASALLRRPGVALPGLLGGVFATLVGLVLSGFTAVDQVSFIPKPWQQWVTVIAVPAAVGAAGTLWRRDPAAGRRVARLAALSAGLLRLLYATVAVAILGGGGPPDQDGGFTVRGTVSDRLGNNIVDLAVGTLIIAMVGWAAAALAGYLVRRTPTPAADPAQEV</sequence>
<dbReference type="Proteomes" id="UP001501444">
    <property type="component" value="Unassembled WGS sequence"/>
</dbReference>
<evidence type="ECO:0000313" key="2">
    <source>
        <dbReference type="EMBL" id="GAA2343695.1"/>
    </source>
</evidence>
<keyword evidence="3" id="KW-1185">Reference proteome</keyword>
<feature type="transmembrane region" description="Helical" evidence="1">
    <location>
        <begin position="123"/>
        <end position="143"/>
    </location>
</feature>
<keyword evidence="1" id="KW-1133">Transmembrane helix</keyword>
<evidence type="ECO:0008006" key="4">
    <source>
        <dbReference type="Google" id="ProtNLM"/>
    </source>
</evidence>
<evidence type="ECO:0000313" key="3">
    <source>
        <dbReference type="Proteomes" id="UP001501444"/>
    </source>
</evidence>
<accession>A0ABN3G3W9</accession>